<dbReference type="PANTHER" id="PTHR39203">
    <property type="entry name" value="CYTOPLASMIC PROTEIN-RELATED"/>
    <property type="match status" value="1"/>
</dbReference>
<dbReference type="InterPro" id="IPR015947">
    <property type="entry name" value="PUA-like_sf"/>
</dbReference>
<feature type="domain" description="ASCH" evidence="1">
    <location>
        <begin position="41"/>
        <end position="164"/>
    </location>
</feature>
<evidence type="ECO:0000313" key="2">
    <source>
        <dbReference type="EMBL" id="EYR65113.1"/>
    </source>
</evidence>
<dbReference type="PIRSF" id="PIRSF021320">
    <property type="entry name" value="DUF984"/>
    <property type="match status" value="1"/>
</dbReference>
<gene>
    <name evidence="2" type="ORF">N866_13080</name>
</gene>
<dbReference type="EMBL" id="AXCW01000004">
    <property type="protein sequence ID" value="EYR65113.1"/>
    <property type="molecule type" value="Genomic_DNA"/>
</dbReference>
<protein>
    <recommendedName>
        <fullName evidence="1">ASCH domain-containing protein</fullName>
    </recommendedName>
</protein>
<accession>A0A021VVG9</accession>
<name>A0A021VVG9_9CELL</name>
<sequence length="172" mass="19231">MTELPRTPVAPYDRAASLAMWADYCAAHPEAVHDEPEPVLDQFGDHAALADELLDLVLHGPKRATAALVLEFAAAGDPLPRVGSHWVVHDGAGRPRAVLRTVELRLGVAESVDEAFAWDEGESDRTRESWLREHRGYWERTCPALGVPWDEGHEVVFERFRVVWPPEVADRP</sequence>
<dbReference type="PANTHER" id="PTHR39203:SF1">
    <property type="entry name" value="CYTOPLASMIC PROTEIN"/>
    <property type="match status" value="1"/>
</dbReference>
<organism evidence="2 3">
    <name type="scientific">Actinotalea ferrariae CF5-4</name>
    <dbReference type="NCBI Taxonomy" id="948458"/>
    <lineage>
        <taxon>Bacteria</taxon>
        <taxon>Bacillati</taxon>
        <taxon>Actinomycetota</taxon>
        <taxon>Actinomycetes</taxon>
        <taxon>Micrococcales</taxon>
        <taxon>Cellulomonadaceae</taxon>
        <taxon>Actinotalea</taxon>
    </lineage>
</organism>
<evidence type="ECO:0000259" key="1">
    <source>
        <dbReference type="SMART" id="SM01022"/>
    </source>
</evidence>
<dbReference type="RefSeq" id="WP_034221405.1">
    <property type="nucleotide sequence ID" value="NZ_AXCW01000004.1"/>
</dbReference>
<keyword evidence="3" id="KW-1185">Reference proteome</keyword>
<dbReference type="InterPro" id="IPR009326">
    <property type="entry name" value="DUF984"/>
</dbReference>
<proteinExistence type="predicted"/>
<dbReference type="InterPro" id="IPR007374">
    <property type="entry name" value="ASCH_domain"/>
</dbReference>
<dbReference type="Proteomes" id="UP000019753">
    <property type="component" value="Unassembled WGS sequence"/>
</dbReference>
<dbReference type="AlphaFoldDB" id="A0A021VVG9"/>
<reference evidence="2 3" key="1">
    <citation type="submission" date="2014-01" db="EMBL/GenBank/DDBJ databases">
        <title>Actinotalea ferrariae CF5-4.</title>
        <authorList>
            <person name="Chen F."/>
            <person name="Li Y."/>
            <person name="Wang G."/>
        </authorList>
    </citation>
    <scope>NUCLEOTIDE SEQUENCE [LARGE SCALE GENOMIC DNA]</scope>
    <source>
        <strain evidence="2 3">CF5-4</strain>
    </source>
</reference>
<dbReference type="SMART" id="SM01022">
    <property type="entry name" value="ASCH"/>
    <property type="match status" value="1"/>
</dbReference>
<evidence type="ECO:0000313" key="3">
    <source>
        <dbReference type="Proteomes" id="UP000019753"/>
    </source>
</evidence>
<comment type="caution">
    <text evidence="2">The sequence shown here is derived from an EMBL/GenBank/DDBJ whole genome shotgun (WGS) entry which is preliminary data.</text>
</comment>
<dbReference type="CDD" id="cd06553">
    <property type="entry name" value="ASCH_Ef3133_like"/>
    <property type="match status" value="1"/>
</dbReference>
<dbReference type="Gene3D" id="3.10.400.10">
    <property type="entry name" value="Sulfate adenylyltransferase"/>
    <property type="match status" value="1"/>
</dbReference>
<dbReference type="Pfam" id="PF04266">
    <property type="entry name" value="ASCH"/>
    <property type="match status" value="1"/>
</dbReference>
<dbReference type="SUPFAM" id="SSF88697">
    <property type="entry name" value="PUA domain-like"/>
    <property type="match status" value="1"/>
</dbReference>